<feature type="signal peptide" evidence="4">
    <location>
        <begin position="1"/>
        <end position="25"/>
    </location>
</feature>
<dbReference type="SMART" id="SM00131">
    <property type="entry name" value="KU"/>
    <property type="match status" value="1"/>
</dbReference>
<feature type="domain" description="BPTI/Kunitz inhibitor" evidence="5">
    <location>
        <begin position="46"/>
        <end position="96"/>
    </location>
</feature>
<evidence type="ECO:0000313" key="6">
    <source>
        <dbReference type="EMBL" id="MAA11802.1"/>
    </source>
</evidence>
<dbReference type="FunFam" id="4.10.410.10:FF:000004">
    <property type="entry name" value="Tissue factor pathway inhibitor"/>
    <property type="match status" value="1"/>
</dbReference>
<dbReference type="SUPFAM" id="SSF57362">
    <property type="entry name" value="BPTI-like"/>
    <property type="match status" value="1"/>
</dbReference>
<evidence type="ECO:0000256" key="1">
    <source>
        <dbReference type="ARBA" id="ARBA00022690"/>
    </source>
</evidence>
<dbReference type="PANTHER" id="PTHR10083:SF374">
    <property type="entry name" value="BPTI_KUNITZ INHIBITOR DOMAIN-CONTAINING PROTEIN"/>
    <property type="match status" value="1"/>
</dbReference>
<evidence type="ECO:0000256" key="3">
    <source>
        <dbReference type="ARBA" id="ARBA00023157"/>
    </source>
</evidence>
<evidence type="ECO:0000259" key="5">
    <source>
        <dbReference type="PROSITE" id="PS50279"/>
    </source>
</evidence>
<dbReference type="PRINTS" id="PR00759">
    <property type="entry name" value="BASICPTASE"/>
</dbReference>
<keyword evidence="4" id="KW-0732">Signal</keyword>
<dbReference type="Pfam" id="PF00014">
    <property type="entry name" value="Kunitz_BPTI"/>
    <property type="match status" value="1"/>
</dbReference>
<reference evidence="6" key="1">
    <citation type="journal article" date="2017" name="Parasit. Vectors">
        <title>Sialotranscriptomics of Rhipicephalus zambeziensis reveals intricate expression profiles of secretory proteins and suggests tight temporal transcriptional regulation during blood-feeding.</title>
        <authorList>
            <person name="de Castro M.H."/>
            <person name="de Klerk D."/>
            <person name="Pienaar R."/>
            <person name="Rees D.J.G."/>
            <person name="Mans B.J."/>
        </authorList>
    </citation>
    <scope>NUCLEOTIDE SEQUENCE</scope>
    <source>
        <tissue evidence="6">Salivary glands</tissue>
    </source>
</reference>
<protein>
    <submittedName>
        <fullName evidence="6">Bpti/kunitz family of serine protease inhibitor</fullName>
    </submittedName>
</protein>
<dbReference type="PANTHER" id="PTHR10083">
    <property type="entry name" value="KUNITZ-TYPE PROTEASE INHIBITOR-RELATED"/>
    <property type="match status" value="1"/>
</dbReference>
<organism evidence="6">
    <name type="scientific">Rhipicephalus zambeziensis</name>
    <dbReference type="NCBI Taxonomy" id="60191"/>
    <lineage>
        <taxon>Eukaryota</taxon>
        <taxon>Metazoa</taxon>
        <taxon>Ecdysozoa</taxon>
        <taxon>Arthropoda</taxon>
        <taxon>Chelicerata</taxon>
        <taxon>Arachnida</taxon>
        <taxon>Acari</taxon>
        <taxon>Parasitiformes</taxon>
        <taxon>Ixodida</taxon>
        <taxon>Ixodoidea</taxon>
        <taxon>Ixodidae</taxon>
        <taxon>Rhipicephalinae</taxon>
        <taxon>Rhipicephalus</taxon>
        <taxon>Rhipicephalus</taxon>
    </lineage>
</organism>
<dbReference type="GO" id="GO:0004867">
    <property type="term" value="F:serine-type endopeptidase inhibitor activity"/>
    <property type="evidence" value="ECO:0007669"/>
    <property type="project" value="UniProtKB-KW"/>
</dbReference>
<evidence type="ECO:0000256" key="4">
    <source>
        <dbReference type="SAM" id="SignalP"/>
    </source>
</evidence>
<name>A0A224YDB3_9ACAR</name>
<dbReference type="AlphaFoldDB" id="A0A224YDB3"/>
<dbReference type="PROSITE" id="PS00280">
    <property type="entry name" value="BPTI_KUNITZ_1"/>
    <property type="match status" value="1"/>
</dbReference>
<dbReference type="GO" id="GO:0005615">
    <property type="term" value="C:extracellular space"/>
    <property type="evidence" value="ECO:0007669"/>
    <property type="project" value="TreeGrafter"/>
</dbReference>
<evidence type="ECO:0000256" key="2">
    <source>
        <dbReference type="ARBA" id="ARBA00022900"/>
    </source>
</evidence>
<proteinExistence type="predicted"/>
<keyword evidence="2" id="KW-0722">Serine protease inhibitor</keyword>
<dbReference type="PROSITE" id="PS50279">
    <property type="entry name" value="BPTI_KUNITZ_2"/>
    <property type="match status" value="1"/>
</dbReference>
<dbReference type="InterPro" id="IPR020901">
    <property type="entry name" value="Prtase_inh_Kunz-CS"/>
</dbReference>
<accession>A0A224YDB3</accession>
<dbReference type="EMBL" id="GFPF01000656">
    <property type="protein sequence ID" value="MAA11802.1"/>
    <property type="molecule type" value="Transcribed_RNA"/>
</dbReference>
<feature type="chain" id="PRO_5012013706" evidence="4">
    <location>
        <begin position="26"/>
        <end position="114"/>
    </location>
</feature>
<dbReference type="CDD" id="cd00109">
    <property type="entry name" value="Kunitz-type"/>
    <property type="match status" value="1"/>
</dbReference>
<keyword evidence="1" id="KW-0646">Protease inhibitor</keyword>
<dbReference type="InterPro" id="IPR050098">
    <property type="entry name" value="TFPI/VKTCI-like"/>
</dbReference>
<dbReference type="InterPro" id="IPR036880">
    <property type="entry name" value="Kunitz_BPTI_sf"/>
</dbReference>
<keyword evidence="3" id="KW-1015">Disulfide bond</keyword>
<sequence>MLHLGHVIVILSVVYLIEHTGSTMGDVTLQIKENNDVNNTSRIPRCKLPMDDGYCRAIHYRWWYNYTSNTCTKFIYGGCYGNRNRFISQEDCEKRCKKPRKSKSGRAKNVTSLR</sequence>
<dbReference type="Gene3D" id="4.10.410.10">
    <property type="entry name" value="Pancreatic trypsin inhibitor Kunitz domain"/>
    <property type="match status" value="1"/>
</dbReference>
<dbReference type="InterPro" id="IPR002223">
    <property type="entry name" value="Kunitz_BPTI"/>
</dbReference>